<feature type="coiled-coil region" evidence="1">
    <location>
        <begin position="64"/>
        <end position="112"/>
    </location>
</feature>
<evidence type="ECO:0000256" key="1">
    <source>
        <dbReference type="SAM" id="Coils"/>
    </source>
</evidence>
<accession>A0ABM1MJ68</accession>
<dbReference type="Pfam" id="PF14645">
    <property type="entry name" value="Chibby"/>
    <property type="match status" value="1"/>
</dbReference>
<gene>
    <name evidence="4" type="primary">LOC108561266</name>
</gene>
<evidence type="ECO:0000256" key="2">
    <source>
        <dbReference type="SAM" id="MobiDB-lite"/>
    </source>
</evidence>
<dbReference type="InterPro" id="IPR028118">
    <property type="entry name" value="Chibby_fam"/>
</dbReference>
<protein>
    <submittedName>
        <fullName evidence="4">Protein chibby homolog 1-like</fullName>
    </submittedName>
</protein>
<sequence>MPLFGSKFLPKRAPSRKSLSSESVEDLYGENHRISLRLGQQECVFDNGEWVPENGTTGSLHKTSQKLRSRIQQLEEENNMLKVKFELLLNMLTETTAECHLQQREITKLQKNSKLNK</sequence>
<dbReference type="RefSeq" id="XP_017774618.1">
    <property type="nucleotide sequence ID" value="XM_017919129.1"/>
</dbReference>
<name>A0ABM1MJ68_NICVS</name>
<organism evidence="3 4">
    <name type="scientific">Nicrophorus vespilloides</name>
    <name type="common">Boreal carrion beetle</name>
    <dbReference type="NCBI Taxonomy" id="110193"/>
    <lineage>
        <taxon>Eukaryota</taxon>
        <taxon>Metazoa</taxon>
        <taxon>Ecdysozoa</taxon>
        <taxon>Arthropoda</taxon>
        <taxon>Hexapoda</taxon>
        <taxon>Insecta</taxon>
        <taxon>Pterygota</taxon>
        <taxon>Neoptera</taxon>
        <taxon>Endopterygota</taxon>
        <taxon>Coleoptera</taxon>
        <taxon>Polyphaga</taxon>
        <taxon>Staphyliniformia</taxon>
        <taxon>Silphidae</taxon>
        <taxon>Nicrophorinae</taxon>
        <taxon>Nicrophorus</taxon>
    </lineage>
</organism>
<dbReference type="Proteomes" id="UP000695000">
    <property type="component" value="Unplaced"/>
</dbReference>
<reference evidence="4" key="1">
    <citation type="submission" date="2025-08" db="UniProtKB">
        <authorList>
            <consortium name="RefSeq"/>
        </authorList>
    </citation>
    <scope>IDENTIFICATION</scope>
    <source>
        <tissue evidence="4">Whole Larva</tissue>
    </source>
</reference>
<dbReference type="PANTHER" id="PTHR21533">
    <property type="entry name" value="LEUCINE-RICH PROTEIN"/>
    <property type="match status" value="1"/>
</dbReference>
<evidence type="ECO:0000313" key="3">
    <source>
        <dbReference type="Proteomes" id="UP000695000"/>
    </source>
</evidence>
<dbReference type="CDD" id="cd07429">
    <property type="entry name" value="Cby_like"/>
    <property type="match status" value="1"/>
</dbReference>
<dbReference type="GeneID" id="108561266"/>
<proteinExistence type="predicted"/>
<keyword evidence="3" id="KW-1185">Reference proteome</keyword>
<keyword evidence="1" id="KW-0175">Coiled coil</keyword>
<dbReference type="PANTHER" id="PTHR21533:SF19">
    <property type="entry name" value="LEUCINE-RICH PROTEIN"/>
    <property type="match status" value="1"/>
</dbReference>
<feature type="region of interest" description="Disordered" evidence="2">
    <location>
        <begin position="1"/>
        <end position="24"/>
    </location>
</feature>
<evidence type="ECO:0000313" key="4">
    <source>
        <dbReference type="RefSeq" id="XP_017774618.1"/>
    </source>
</evidence>